<gene>
    <name evidence="4" type="primary">nnr_1</name>
    <name evidence="1" type="synonym">nnrE</name>
    <name evidence="3" type="ORF">BBN53_06805</name>
    <name evidence="4" type="ORF">ERS370011_01144</name>
</gene>
<name>A0A0J6C8K7_9BORD</name>
<dbReference type="EMBL" id="CP016440">
    <property type="protein sequence ID" value="ANY15636.1"/>
    <property type="molecule type" value="Genomic_DNA"/>
</dbReference>
<dbReference type="SUPFAM" id="SSF64153">
    <property type="entry name" value="YjeF N-terminal domain-like"/>
    <property type="match status" value="1"/>
</dbReference>
<protein>
    <recommendedName>
        <fullName evidence="1">NAD(P)H-hydrate epimerase</fullName>
        <ecNumber evidence="1">5.1.99.6</ecNumber>
    </recommendedName>
    <alternativeName>
        <fullName evidence="1">NAD(P)HX epimerase</fullName>
    </alternativeName>
</protein>
<dbReference type="InterPro" id="IPR004443">
    <property type="entry name" value="YjeF_N_dom"/>
</dbReference>
<evidence type="ECO:0000313" key="3">
    <source>
        <dbReference type="EMBL" id="ANY15636.1"/>
    </source>
</evidence>
<keyword evidence="1" id="KW-0630">Potassium</keyword>
<reference evidence="3 6" key="2">
    <citation type="submission" date="2016-07" db="EMBL/GenBank/DDBJ databases">
        <title>Complete genome sequences of Bordetella pseudohinzii.</title>
        <authorList>
            <person name="Spilker T."/>
            <person name="Darrah R."/>
            <person name="LiPuma J.J."/>
        </authorList>
    </citation>
    <scope>NUCLEOTIDE SEQUENCE [LARGE SCALE GENOMIC DNA]</scope>
    <source>
        <strain evidence="3 6">HI4681</strain>
    </source>
</reference>
<organism evidence="4 5">
    <name type="scientific">Bordetella pseudohinzii</name>
    <dbReference type="NCBI Taxonomy" id="1331258"/>
    <lineage>
        <taxon>Bacteria</taxon>
        <taxon>Pseudomonadati</taxon>
        <taxon>Pseudomonadota</taxon>
        <taxon>Betaproteobacteria</taxon>
        <taxon>Burkholderiales</taxon>
        <taxon>Alcaligenaceae</taxon>
        <taxon>Bordetella</taxon>
    </lineage>
</organism>
<comment type="similarity">
    <text evidence="1">Belongs to the NnrE/AIBP family.</text>
</comment>
<dbReference type="OrthoDB" id="9806925at2"/>
<keyword evidence="1" id="KW-0479">Metal-binding</keyword>
<feature type="domain" description="YjeF N-terminal" evidence="2">
    <location>
        <begin position="9"/>
        <end position="203"/>
    </location>
</feature>
<keyword evidence="1" id="KW-0521">NADP</keyword>
<feature type="binding site" evidence="1">
    <location>
        <position position="54"/>
    </location>
    <ligand>
        <name>K(+)</name>
        <dbReference type="ChEBI" id="CHEBI:29103"/>
    </ligand>
</feature>
<dbReference type="GO" id="GO:0000166">
    <property type="term" value="F:nucleotide binding"/>
    <property type="evidence" value="ECO:0007669"/>
    <property type="project" value="UniProtKB-KW"/>
</dbReference>
<accession>A0A0M7DPT2</accession>
<evidence type="ECO:0000256" key="1">
    <source>
        <dbReference type="HAMAP-Rule" id="MF_01966"/>
    </source>
</evidence>
<reference evidence="4 5" key="1">
    <citation type="submission" date="2015-09" db="EMBL/GenBank/DDBJ databases">
        <authorList>
            <person name="Jackson K.R."/>
            <person name="Lunt B.L."/>
            <person name="Fisher J.N.B."/>
            <person name="Gardner A.V."/>
            <person name="Bailey M.E."/>
            <person name="Deus L.M."/>
            <person name="Earl A.S."/>
            <person name="Gibby P.D."/>
            <person name="Hartmann K.A."/>
            <person name="Liu J.E."/>
            <person name="Manci A.M."/>
            <person name="Nielsen D.A."/>
            <person name="Solomon M.B."/>
            <person name="Breakwell D.P."/>
            <person name="Burnett S.H."/>
            <person name="Grose J.H."/>
        </authorList>
    </citation>
    <scope>NUCLEOTIDE SEQUENCE [LARGE SCALE GENOMIC DNA]</scope>
    <source>
        <strain evidence="4 5">2789STDY5608636</strain>
    </source>
</reference>
<evidence type="ECO:0000313" key="4">
    <source>
        <dbReference type="EMBL" id="CUI55591.1"/>
    </source>
</evidence>
<dbReference type="KEGG" id="bpdz:BBN53_06805"/>
<comment type="caution">
    <text evidence="1">Lacks conserved residue(s) required for the propagation of feature annotation.</text>
</comment>
<dbReference type="InterPro" id="IPR036652">
    <property type="entry name" value="YjeF_N_dom_sf"/>
</dbReference>
<comment type="catalytic activity">
    <reaction evidence="1">
        <text>(6R)-NADPHX = (6S)-NADPHX</text>
        <dbReference type="Rhea" id="RHEA:32227"/>
        <dbReference type="ChEBI" id="CHEBI:64076"/>
        <dbReference type="ChEBI" id="CHEBI:64077"/>
        <dbReference type="EC" id="5.1.99.6"/>
    </reaction>
</comment>
<comment type="function">
    <text evidence="1">Catalyzes the epimerization of the S- and R-forms of NAD(P)HX, a damaged form of NAD(P)H that is a result of enzymatic or heat-dependent hydration. This is a prerequisite for the S-specific NAD(P)H-hydrate dehydratase to allow the repair of both epimers of NAD(P)HX.</text>
</comment>
<dbReference type="Proteomes" id="UP000053096">
    <property type="component" value="Unassembled WGS sequence"/>
</dbReference>
<keyword evidence="1" id="KW-0520">NAD</keyword>
<comment type="cofactor">
    <cofactor evidence="1">
        <name>K(+)</name>
        <dbReference type="ChEBI" id="CHEBI:29103"/>
    </cofactor>
    <text evidence="1">Binds 1 potassium ion per subunit.</text>
</comment>
<dbReference type="Gene3D" id="3.40.50.10260">
    <property type="entry name" value="YjeF N-terminal domain"/>
    <property type="match status" value="1"/>
</dbReference>
<dbReference type="Proteomes" id="UP000092950">
    <property type="component" value="Chromosome"/>
</dbReference>
<keyword evidence="6" id="KW-1185">Reference proteome</keyword>
<proteinExistence type="inferred from homology"/>
<dbReference type="EMBL" id="CYTV01000002">
    <property type="protein sequence ID" value="CUI55591.1"/>
    <property type="molecule type" value="Genomic_DNA"/>
</dbReference>
<dbReference type="HAMAP" id="MF_01966">
    <property type="entry name" value="NADHX_epimerase"/>
    <property type="match status" value="1"/>
</dbReference>
<feature type="binding site" evidence="1">
    <location>
        <begin position="53"/>
        <end position="57"/>
    </location>
    <ligand>
        <name>(6S)-NADPHX</name>
        <dbReference type="ChEBI" id="CHEBI:64076"/>
    </ligand>
</feature>
<dbReference type="PROSITE" id="PS51385">
    <property type="entry name" value="YJEF_N"/>
    <property type="match status" value="1"/>
</dbReference>
<feature type="binding site" evidence="1">
    <location>
        <position position="148"/>
    </location>
    <ligand>
        <name>(6S)-NADPHX</name>
        <dbReference type="ChEBI" id="CHEBI:64076"/>
    </ligand>
</feature>
<sequence>MAVYTLEQLRRIEANARSAGMDLMARAGRAAAEFISERHEPASHVLALAGPGNNGGDALVAATHLLRQGYAVQVVMPGDPARLPADAVQAYARWRAAGGVEDPALPTSAPDVVIDGLFGIGLARPLGEPWQGLVDAINRWRVPVLALDVPSGLSARTGQPLGRPVQATWTLSFIGTPAGLAGGAPAMGACFEDGLGLEPQWLSAVLAA</sequence>
<feature type="binding site" evidence="1">
    <location>
        <begin position="119"/>
        <end position="125"/>
    </location>
    <ligand>
        <name>(6S)-NADPHX</name>
        <dbReference type="ChEBI" id="CHEBI:64076"/>
    </ligand>
</feature>
<feature type="binding site" evidence="1">
    <location>
        <position position="151"/>
    </location>
    <ligand>
        <name>K(+)</name>
        <dbReference type="ChEBI" id="CHEBI:29103"/>
    </ligand>
</feature>
<keyword evidence="1" id="KW-0547">Nucleotide-binding</keyword>
<evidence type="ECO:0000313" key="5">
    <source>
        <dbReference type="Proteomes" id="UP000053096"/>
    </source>
</evidence>
<keyword evidence="1" id="KW-0413">Isomerase</keyword>
<evidence type="ECO:0000313" key="6">
    <source>
        <dbReference type="Proteomes" id="UP000092950"/>
    </source>
</evidence>
<dbReference type="AlphaFoldDB" id="A0A0J6C8K7"/>
<dbReference type="RefSeq" id="WP_043212922.1">
    <property type="nucleotide sequence ID" value="NZ_CAJGUP010000084.1"/>
</dbReference>
<dbReference type="NCBIfam" id="TIGR00197">
    <property type="entry name" value="yjeF_nterm"/>
    <property type="match status" value="1"/>
</dbReference>
<dbReference type="GO" id="GO:0052856">
    <property type="term" value="F:NAD(P)HX epimerase activity"/>
    <property type="evidence" value="ECO:0007669"/>
    <property type="project" value="UniProtKB-UniRule"/>
</dbReference>
<dbReference type="EC" id="5.1.99.6" evidence="1"/>
<feature type="binding site" evidence="1">
    <location>
        <position position="115"/>
    </location>
    <ligand>
        <name>K(+)</name>
        <dbReference type="ChEBI" id="CHEBI:29103"/>
    </ligand>
</feature>
<evidence type="ECO:0000259" key="2">
    <source>
        <dbReference type="PROSITE" id="PS51385"/>
    </source>
</evidence>
<dbReference type="GO" id="GO:0046872">
    <property type="term" value="F:metal ion binding"/>
    <property type="evidence" value="ECO:0007669"/>
    <property type="project" value="UniProtKB-KW"/>
</dbReference>
<dbReference type="Pfam" id="PF03853">
    <property type="entry name" value="YjeF_N"/>
    <property type="match status" value="1"/>
</dbReference>
<comment type="catalytic activity">
    <reaction evidence="1">
        <text>(6R)-NADHX = (6S)-NADHX</text>
        <dbReference type="Rhea" id="RHEA:32215"/>
        <dbReference type="ChEBI" id="CHEBI:64074"/>
        <dbReference type="ChEBI" id="CHEBI:64075"/>
        <dbReference type="EC" id="5.1.99.6"/>
    </reaction>
</comment>
<accession>A0A0J6C8K7</accession>